<proteinExistence type="predicted"/>
<name>A0A0D2J9W7_9CHLO</name>
<reference evidence="2 3" key="1">
    <citation type="journal article" date="2013" name="BMC Genomics">
        <title>Reconstruction of the lipid metabolism for the microalga Monoraphidium neglectum from its genome sequence reveals characteristics suitable for biofuel production.</title>
        <authorList>
            <person name="Bogen C."/>
            <person name="Al-Dilaimi A."/>
            <person name="Albersmeier A."/>
            <person name="Wichmann J."/>
            <person name="Grundmann M."/>
            <person name="Rupp O."/>
            <person name="Lauersen K.J."/>
            <person name="Blifernez-Klassen O."/>
            <person name="Kalinowski J."/>
            <person name="Goesmann A."/>
            <person name="Mussgnug J.H."/>
            <person name="Kruse O."/>
        </authorList>
    </citation>
    <scope>NUCLEOTIDE SEQUENCE [LARGE SCALE GENOMIC DNA]</scope>
    <source>
        <strain evidence="2 3">SAG 48.87</strain>
    </source>
</reference>
<protein>
    <recommendedName>
        <fullName evidence="4">Chromo domain-containing protein</fullName>
    </recommendedName>
</protein>
<evidence type="ECO:0000313" key="2">
    <source>
        <dbReference type="EMBL" id="KIY96562.1"/>
    </source>
</evidence>
<accession>A0A0D2J9W7</accession>
<feature type="region of interest" description="Disordered" evidence="1">
    <location>
        <begin position="72"/>
        <end position="115"/>
    </location>
</feature>
<dbReference type="GeneID" id="25728657"/>
<dbReference type="RefSeq" id="XP_013895582.1">
    <property type="nucleotide sequence ID" value="XM_014040128.1"/>
</dbReference>
<organism evidence="2 3">
    <name type="scientific">Monoraphidium neglectum</name>
    <dbReference type="NCBI Taxonomy" id="145388"/>
    <lineage>
        <taxon>Eukaryota</taxon>
        <taxon>Viridiplantae</taxon>
        <taxon>Chlorophyta</taxon>
        <taxon>core chlorophytes</taxon>
        <taxon>Chlorophyceae</taxon>
        <taxon>CS clade</taxon>
        <taxon>Sphaeropleales</taxon>
        <taxon>Selenastraceae</taxon>
        <taxon>Monoraphidium</taxon>
    </lineage>
</organism>
<keyword evidence="3" id="KW-1185">Reference proteome</keyword>
<feature type="non-terminal residue" evidence="2">
    <location>
        <position position="1"/>
    </location>
</feature>
<dbReference type="EMBL" id="KK102943">
    <property type="protein sequence ID" value="KIY96562.1"/>
    <property type="molecule type" value="Genomic_DNA"/>
</dbReference>
<gene>
    <name evidence="2" type="ORF">MNEG_11399</name>
</gene>
<dbReference type="Proteomes" id="UP000054498">
    <property type="component" value="Unassembled WGS sequence"/>
</dbReference>
<evidence type="ECO:0000313" key="3">
    <source>
        <dbReference type="Proteomes" id="UP000054498"/>
    </source>
</evidence>
<evidence type="ECO:0008006" key="4">
    <source>
        <dbReference type="Google" id="ProtNLM"/>
    </source>
</evidence>
<dbReference type="KEGG" id="mng:MNEG_11399"/>
<dbReference type="CDD" id="cd00024">
    <property type="entry name" value="CD_CSD"/>
    <property type="match status" value="1"/>
</dbReference>
<feature type="region of interest" description="Disordered" evidence="1">
    <location>
        <begin position="1"/>
        <end position="22"/>
    </location>
</feature>
<sequence length="115" mass="11983">KPPRGSGARVLGPAPASGGRRGWLVRWPDGWEPEEHLAGAAQLLAEYKNAHGSLKLKAGAPAGAVDVRVARGHKRPASDDRGGGGGGCGAVARVEGDRKRSGCSREGALERRRHH</sequence>
<evidence type="ECO:0000256" key="1">
    <source>
        <dbReference type="SAM" id="MobiDB-lite"/>
    </source>
</evidence>
<dbReference type="AlphaFoldDB" id="A0A0D2J9W7"/>